<dbReference type="PANTHER" id="PTHR33065">
    <property type="entry name" value="OS07G0486400 PROTEIN"/>
    <property type="match status" value="1"/>
</dbReference>
<evidence type="ECO:0000313" key="3">
    <source>
        <dbReference type="Proteomes" id="UP001231189"/>
    </source>
</evidence>
<protein>
    <recommendedName>
        <fullName evidence="1">DUF6598 domain-containing protein</fullName>
    </recommendedName>
</protein>
<organism evidence="2 3">
    <name type="scientific">Lolium multiflorum</name>
    <name type="common">Italian ryegrass</name>
    <name type="synonym">Lolium perenne subsp. multiflorum</name>
    <dbReference type="NCBI Taxonomy" id="4521"/>
    <lineage>
        <taxon>Eukaryota</taxon>
        <taxon>Viridiplantae</taxon>
        <taxon>Streptophyta</taxon>
        <taxon>Embryophyta</taxon>
        <taxon>Tracheophyta</taxon>
        <taxon>Spermatophyta</taxon>
        <taxon>Magnoliopsida</taxon>
        <taxon>Liliopsida</taxon>
        <taxon>Poales</taxon>
        <taxon>Poaceae</taxon>
        <taxon>BOP clade</taxon>
        <taxon>Pooideae</taxon>
        <taxon>Poodae</taxon>
        <taxon>Poeae</taxon>
        <taxon>Poeae Chloroplast Group 2 (Poeae type)</taxon>
        <taxon>Loliodinae</taxon>
        <taxon>Loliinae</taxon>
        <taxon>Lolium</taxon>
    </lineage>
</organism>
<comment type="caution">
    <text evidence="2">The sequence shown here is derived from an EMBL/GenBank/DDBJ whole genome shotgun (WGS) entry which is preliminary data.</text>
</comment>
<evidence type="ECO:0000313" key="2">
    <source>
        <dbReference type="EMBL" id="KAK1650285.1"/>
    </source>
</evidence>
<dbReference type="PANTHER" id="PTHR33065:SF216">
    <property type="entry name" value="DUF6598 DOMAIN-CONTAINING PROTEIN"/>
    <property type="match status" value="1"/>
</dbReference>
<gene>
    <name evidence="2" type="ORF">QYE76_068090</name>
</gene>
<name>A0AAD8WCA0_LOLMU</name>
<keyword evidence="3" id="KW-1185">Reference proteome</keyword>
<dbReference type="Pfam" id="PF20241">
    <property type="entry name" value="DUF6598"/>
    <property type="match status" value="1"/>
</dbReference>
<dbReference type="AlphaFoldDB" id="A0AAD8WCA0"/>
<evidence type="ECO:0000259" key="1">
    <source>
        <dbReference type="Pfam" id="PF20241"/>
    </source>
</evidence>
<dbReference type="InterPro" id="IPR046533">
    <property type="entry name" value="DUF6598"/>
</dbReference>
<accession>A0AAD8WCA0</accession>
<dbReference type="Proteomes" id="UP001231189">
    <property type="component" value="Unassembled WGS sequence"/>
</dbReference>
<sequence>MQILPLAFIRSVGRVASPLPRWWLPALAPRAAPLIASLSANRVHNLDRLFRERNLCSCAAIRCMDKAGKKGEAEKSNPIVPTRTVTKDVYYLEILQGSSHRDGSVYKRGLHWATDYYRDIIANRRETLLDPMAGYEIPCTMMQIFSLKLAKTPINSASIQLYGYIAARDEADYMLNYVFNRSRDDPIIVQQGSLIEMTGPKRGIALSCDVLLEFDMRIKNGEEEKDDLQLVDGVSEFLGLHMQSRPCEVRIDGNYGAVDMSFAAVYNAVGAVVEIFLSYVETGFDLSLSSIISVVEVHEVHEEFQLFHGTVRESCGLRRFVIAVSLDTVLCLKFKVGHSCSNSNIERGRCCFKAKINGYDNHQIHLKLASIIVKVTWAAVPV</sequence>
<proteinExistence type="predicted"/>
<feature type="domain" description="DUF6598" evidence="1">
    <location>
        <begin position="141"/>
        <end position="375"/>
    </location>
</feature>
<reference evidence="2" key="1">
    <citation type="submission" date="2023-07" db="EMBL/GenBank/DDBJ databases">
        <title>A chromosome-level genome assembly of Lolium multiflorum.</title>
        <authorList>
            <person name="Chen Y."/>
            <person name="Copetti D."/>
            <person name="Kolliker R."/>
            <person name="Studer B."/>
        </authorList>
    </citation>
    <scope>NUCLEOTIDE SEQUENCE</scope>
    <source>
        <strain evidence="2">02402/16</strain>
        <tissue evidence="2">Leaf</tissue>
    </source>
</reference>
<dbReference type="EMBL" id="JAUUTY010000004">
    <property type="protein sequence ID" value="KAK1650285.1"/>
    <property type="molecule type" value="Genomic_DNA"/>
</dbReference>